<organism evidence="4 5">
    <name type="scientific">Candidatus Venteria ishoeyi</name>
    <dbReference type="NCBI Taxonomy" id="1899563"/>
    <lineage>
        <taxon>Bacteria</taxon>
        <taxon>Pseudomonadati</taxon>
        <taxon>Pseudomonadota</taxon>
        <taxon>Gammaproteobacteria</taxon>
        <taxon>Thiotrichales</taxon>
        <taxon>Thiotrichaceae</taxon>
        <taxon>Venteria</taxon>
    </lineage>
</organism>
<dbReference type="RefSeq" id="WP_103922469.1">
    <property type="nucleotide sequence ID" value="NZ_FMSV02000557.1"/>
</dbReference>
<evidence type="ECO:0000313" key="5">
    <source>
        <dbReference type="Proteomes" id="UP000236724"/>
    </source>
</evidence>
<dbReference type="AlphaFoldDB" id="A0A1H6FHR8"/>
<evidence type="ECO:0000259" key="3">
    <source>
        <dbReference type="Pfam" id="PF00294"/>
    </source>
</evidence>
<dbReference type="PANTHER" id="PTHR42774:SF3">
    <property type="entry name" value="KETOHEXOKINASE"/>
    <property type="match status" value="1"/>
</dbReference>
<dbReference type="EC" id="2.7.1.-" evidence="4"/>
<protein>
    <submittedName>
        <fullName evidence="4">Fructosamine kinase FrlD</fullName>
        <ecNumber evidence="4">2.7.1.-</ecNumber>
    </submittedName>
</protein>
<keyword evidence="1 4" id="KW-0808">Transferase</keyword>
<dbReference type="Pfam" id="PF00294">
    <property type="entry name" value="PfkB"/>
    <property type="match status" value="1"/>
</dbReference>
<evidence type="ECO:0000256" key="2">
    <source>
        <dbReference type="ARBA" id="ARBA00022777"/>
    </source>
</evidence>
<dbReference type="EMBL" id="FMSV02000557">
    <property type="protein sequence ID" value="SEH08971.1"/>
    <property type="molecule type" value="Genomic_DNA"/>
</dbReference>
<dbReference type="PANTHER" id="PTHR42774">
    <property type="entry name" value="PHOSPHOTRANSFERASE SYSTEM TRANSPORT PROTEIN"/>
    <property type="match status" value="1"/>
</dbReference>
<gene>
    <name evidence="4" type="primary">frlD</name>
    <name evidence="4" type="ORF">MBHS_04864</name>
</gene>
<dbReference type="Gene3D" id="3.40.1190.20">
    <property type="match status" value="1"/>
</dbReference>
<sequence>MKKILGVGIATLDIINRVADYPVENSEIRILSQDIRRGGNATNTLTILSQLGQQCDWAGVYVQESDGLRILQELERWHINYSACRVLSQGKMPVSYVTLNTRNGSRSIQHYRDLPEFDFASFQKIDLSQFDWLHFEGRNVLETLKMLQFARQQFPQIPLSLEIEKPRDNIEQLFPLPDVLFFSKQFALAQGAQQATEFLQQQREQSPQAILSCAWGSQGAWGLQPDSETPYHAHAHPPERLVDTLGAGDTFNAAMIDALLRQQSLPAALEFACATAGKKCGLDGCRIYKKD</sequence>
<dbReference type="OrthoDB" id="9813569at2"/>
<dbReference type="GO" id="GO:0016301">
    <property type="term" value="F:kinase activity"/>
    <property type="evidence" value="ECO:0007669"/>
    <property type="project" value="UniProtKB-KW"/>
</dbReference>
<accession>A0A1H6FHR8</accession>
<proteinExistence type="predicted"/>
<dbReference type="InterPro" id="IPR029056">
    <property type="entry name" value="Ribokinase-like"/>
</dbReference>
<keyword evidence="5" id="KW-1185">Reference proteome</keyword>
<name>A0A1H6FHR8_9GAMM</name>
<dbReference type="InterPro" id="IPR011611">
    <property type="entry name" value="PfkB_dom"/>
</dbReference>
<evidence type="ECO:0000256" key="1">
    <source>
        <dbReference type="ARBA" id="ARBA00022679"/>
    </source>
</evidence>
<dbReference type="InterPro" id="IPR002173">
    <property type="entry name" value="Carboh/pur_kinase_PfkB_CS"/>
</dbReference>
<evidence type="ECO:0000313" key="4">
    <source>
        <dbReference type="EMBL" id="SEH08971.1"/>
    </source>
</evidence>
<reference evidence="4 5" key="1">
    <citation type="submission" date="2016-10" db="EMBL/GenBank/DDBJ databases">
        <authorList>
            <person name="de Groot N.N."/>
        </authorList>
    </citation>
    <scope>NUCLEOTIDE SEQUENCE [LARGE SCALE GENOMIC DNA]</scope>
    <source>
        <strain evidence="4">MBHS1</strain>
    </source>
</reference>
<feature type="domain" description="Carbohydrate kinase PfkB" evidence="3">
    <location>
        <begin position="1"/>
        <end position="286"/>
    </location>
</feature>
<keyword evidence="2 4" id="KW-0418">Kinase</keyword>
<dbReference type="InterPro" id="IPR052562">
    <property type="entry name" value="Ketohexokinase-related"/>
</dbReference>
<dbReference type="PROSITE" id="PS00584">
    <property type="entry name" value="PFKB_KINASES_2"/>
    <property type="match status" value="1"/>
</dbReference>
<dbReference type="SUPFAM" id="SSF53613">
    <property type="entry name" value="Ribokinase-like"/>
    <property type="match status" value="1"/>
</dbReference>
<dbReference type="Proteomes" id="UP000236724">
    <property type="component" value="Unassembled WGS sequence"/>
</dbReference>